<comment type="caution">
    <text evidence="2">The sequence shown here is derived from an EMBL/GenBank/DDBJ whole genome shotgun (WGS) entry which is preliminary data.</text>
</comment>
<feature type="coiled-coil region" evidence="1">
    <location>
        <begin position="331"/>
        <end position="358"/>
    </location>
</feature>
<keyword evidence="3" id="KW-1185">Reference proteome</keyword>
<proteinExistence type="predicted"/>
<feature type="coiled-coil region" evidence="1">
    <location>
        <begin position="183"/>
        <end position="217"/>
    </location>
</feature>
<feature type="coiled-coil region" evidence="1">
    <location>
        <begin position="403"/>
        <end position="444"/>
    </location>
</feature>
<feature type="coiled-coil region" evidence="1">
    <location>
        <begin position="257"/>
        <end position="298"/>
    </location>
</feature>
<protein>
    <submittedName>
        <fullName evidence="2">Uncharacterized protein</fullName>
    </submittedName>
</protein>
<feature type="coiled-coil region" evidence="1">
    <location>
        <begin position="12"/>
        <end position="46"/>
    </location>
</feature>
<evidence type="ECO:0000313" key="2">
    <source>
        <dbReference type="EMBL" id="KAK8894406.1"/>
    </source>
</evidence>
<reference evidence="2 3" key="1">
    <citation type="submission" date="2024-04" db="EMBL/GenBank/DDBJ databases">
        <title>Tritrichomonas musculus Genome.</title>
        <authorList>
            <person name="Alves-Ferreira E."/>
            <person name="Grigg M."/>
            <person name="Lorenzi H."/>
            <person name="Galac M."/>
        </authorList>
    </citation>
    <scope>NUCLEOTIDE SEQUENCE [LARGE SCALE GENOMIC DNA]</scope>
    <source>
        <strain evidence="2 3">EAF2021</strain>
    </source>
</reference>
<evidence type="ECO:0000256" key="1">
    <source>
        <dbReference type="SAM" id="Coils"/>
    </source>
</evidence>
<keyword evidence="1" id="KW-0175">Coiled coil</keyword>
<gene>
    <name evidence="2" type="ORF">M9Y10_022841</name>
</gene>
<dbReference type="Proteomes" id="UP001470230">
    <property type="component" value="Unassembled WGS sequence"/>
</dbReference>
<evidence type="ECO:0000313" key="3">
    <source>
        <dbReference type="Proteomes" id="UP001470230"/>
    </source>
</evidence>
<accession>A0ABR2KUE6</accession>
<sequence>MNISDESHLTSYQSSESSFSAAENRLDEIEAEIAAQGQAIEKFIQNHSKSTNDSEHFLVLRELYKLFKKEVHLNIQIRKQISESIPTHRILVSENQRISEILNGFIKEFNSFFRQSCKDLNDVTQFFLDHIDNSLETEKKIQTIHASTQKAKDLKAKIIDFESSIEGCSQNIGECKESSSMKLVELNSKIENKRMTCSKLQKQIESEQFKKEELLHQIELINQKSSIYVQQINYQRSDFDRMMDIFKQKQQKRKSKLQKLDQELSDSKTKYNCLLQNINKLKSALLEAQKEKSLIESKAKDEIAEALQQRNVYNLLISEIIEKKSQNLINKENLLHRKQEIEKEIMGIEKELEKIDVTITEWKAKLKAKNQIKQYAFDDIDNQTRILVRLREECQTDDIETYLDMKQKENDFLLTENKRLESRLRVTLKNILNIQNENQDLKAKILLYNR</sequence>
<name>A0ABR2KUE6_9EUKA</name>
<dbReference type="EMBL" id="JAPFFF010000003">
    <property type="protein sequence ID" value="KAK8894406.1"/>
    <property type="molecule type" value="Genomic_DNA"/>
</dbReference>
<organism evidence="2 3">
    <name type="scientific">Tritrichomonas musculus</name>
    <dbReference type="NCBI Taxonomy" id="1915356"/>
    <lineage>
        <taxon>Eukaryota</taxon>
        <taxon>Metamonada</taxon>
        <taxon>Parabasalia</taxon>
        <taxon>Tritrichomonadida</taxon>
        <taxon>Tritrichomonadidae</taxon>
        <taxon>Tritrichomonas</taxon>
    </lineage>
</organism>